<reference evidence="2" key="2">
    <citation type="submission" date="2025-08" db="UniProtKB">
        <authorList>
            <consortium name="Ensembl"/>
        </authorList>
    </citation>
    <scope>IDENTIFICATION</scope>
</reference>
<feature type="region of interest" description="Disordered" evidence="1">
    <location>
        <begin position="1"/>
        <end position="90"/>
    </location>
</feature>
<dbReference type="Bgee" id="ENSCSAG00000019168">
    <property type="expression patterns" value="Expressed in pituitary gland and 5 other cell types or tissues"/>
</dbReference>
<reference evidence="2 3" key="1">
    <citation type="submission" date="2014-03" db="EMBL/GenBank/DDBJ databases">
        <authorList>
            <person name="Warren W."/>
            <person name="Wilson R.K."/>
        </authorList>
    </citation>
    <scope>NUCLEOTIDE SEQUENCE</scope>
</reference>
<evidence type="ECO:0000313" key="3">
    <source>
        <dbReference type="Proteomes" id="UP000029965"/>
    </source>
</evidence>
<dbReference type="EMBL" id="AQIB01078448">
    <property type="status" value="NOT_ANNOTATED_CDS"/>
    <property type="molecule type" value="Genomic_DNA"/>
</dbReference>
<protein>
    <submittedName>
        <fullName evidence="2">Uncharacterized protein</fullName>
    </submittedName>
</protein>
<reference evidence="2" key="3">
    <citation type="submission" date="2025-09" db="UniProtKB">
        <authorList>
            <consortium name="Ensembl"/>
        </authorList>
    </citation>
    <scope>IDENTIFICATION</scope>
</reference>
<dbReference type="AlphaFoldDB" id="A0A0D9SCT9"/>
<evidence type="ECO:0000256" key="1">
    <source>
        <dbReference type="SAM" id="MobiDB-lite"/>
    </source>
</evidence>
<accession>A0A0D9SCT9</accession>
<organism evidence="2 3">
    <name type="scientific">Chlorocebus sabaeus</name>
    <name type="common">Green monkey</name>
    <name type="synonym">Simia sabaea</name>
    <dbReference type="NCBI Taxonomy" id="60711"/>
    <lineage>
        <taxon>Eukaryota</taxon>
        <taxon>Metazoa</taxon>
        <taxon>Chordata</taxon>
        <taxon>Craniata</taxon>
        <taxon>Vertebrata</taxon>
        <taxon>Euteleostomi</taxon>
        <taxon>Mammalia</taxon>
        <taxon>Eutheria</taxon>
        <taxon>Euarchontoglires</taxon>
        <taxon>Primates</taxon>
        <taxon>Haplorrhini</taxon>
        <taxon>Catarrhini</taxon>
        <taxon>Cercopithecidae</taxon>
        <taxon>Cercopithecinae</taxon>
        <taxon>Chlorocebus</taxon>
    </lineage>
</organism>
<proteinExistence type="predicted"/>
<dbReference type="eggNOG" id="ENOG502TE7X">
    <property type="taxonomic scope" value="Eukaryota"/>
</dbReference>
<name>A0A0D9SCT9_CHLSB</name>
<evidence type="ECO:0000313" key="2">
    <source>
        <dbReference type="Ensembl" id="ENSCSAP00000018678.1"/>
    </source>
</evidence>
<dbReference type="Ensembl" id="ENSCSAT00000019258.1">
    <property type="protein sequence ID" value="ENSCSAP00000018678.1"/>
    <property type="gene ID" value="ENSCSAG00000019168.1"/>
</dbReference>
<keyword evidence="3" id="KW-1185">Reference proteome</keyword>
<sequence>MKSSSCPLLVTPGPEASTQQRPKPSSPFALGWISASEGDVEKRLPKSPEGPLQRSALKRKEREAPQESPRARKKVMRAPATSLSCGSTCLEHPGTGALRKRWV</sequence>
<dbReference type="Proteomes" id="UP000029965">
    <property type="component" value="Chromosome 1"/>
</dbReference>